<dbReference type="GO" id="GO:0006685">
    <property type="term" value="P:sphingomyelin catabolic process"/>
    <property type="evidence" value="ECO:0007669"/>
    <property type="project" value="InterPro"/>
</dbReference>
<keyword evidence="3" id="KW-0479">Metal-binding</keyword>
<keyword evidence="4 9" id="KW-0732">Signal</keyword>
<dbReference type="GO" id="GO:0016020">
    <property type="term" value="C:membrane"/>
    <property type="evidence" value="ECO:0007669"/>
    <property type="project" value="GOC"/>
</dbReference>
<keyword evidence="12" id="KW-1185">Reference proteome</keyword>
<keyword evidence="8" id="KW-0325">Glycoprotein</keyword>
<dbReference type="PANTHER" id="PTHR10340:SF25">
    <property type="entry name" value="ACID SPHINGOMYELINASE-LIKE PHOSPHODIESTERASE 3B"/>
    <property type="match status" value="1"/>
</dbReference>
<feature type="signal peptide" evidence="9">
    <location>
        <begin position="1"/>
        <end position="18"/>
    </location>
</feature>
<comment type="similarity">
    <text evidence="2">Belongs to the acid sphingomyelinase family.</text>
</comment>
<evidence type="ECO:0000256" key="2">
    <source>
        <dbReference type="ARBA" id="ARBA00008234"/>
    </source>
</evidence>
<feature type="chain" id="PRO_5040104881" evidence="9">
    <location>
        <begin position="19"/>
        <end position="408"/>
    </location>
</feature>
<dbReference type="Gene3D" id="3.60.21.10">
    <property type="match status" value="1"/>
</dbReference>
<dbReference type="GO" id="GO:0046872">
    <property type="term" value="F:metal ion binding"/>
    <property type="evidence" value="ECO:0007669"/>
    <property type="project" value="UniProtKB-KW"/>
</dbReference>
<evidence type="ECO:0000259" key="10">
    <source>
        <dbReference type="Pfam" id="PF19272"/>
    </source>
</evidence>
<reference evidence="11" key="2">
    <citation type="submission" date="2025-08" db="UniProtKB">
        <authorList>
            <consortium name="Ensembl"/>
        </authorList>
    </citation>
    <scope>IDENTIFICATION</scope>
</reference>
<dbReference type="GO" id="GO:0004767">
    <property type="term" value="F:sphingomyelin phosphodiesterase activity"/>
    <property type="evidence" value="ECO:0007669"/>
    <property type="project" value="InterPro"/>
</dbReference>
<evidence type="ECO:0000313" key="12">
    <source>
        <dbReference type="Proteomes" id="UP000694387"/>
    </source>
</evidence>
<dbReference type="InterPro" id="IPR017064">
    <property type="entry name" value="ASM-like_Pdiesterase_prd"/>
</dbReference>
<evidence type="ECO:0000256" key="5">
    <source>
        <dbReference type="ARBA" id="ARBA00022801"/>
    </source>
</evidence>
<protein>
    <submittedName>
        <fullName evidence="11">Sphingomyelin phosphodiesterase acid like 3B</fullName>
    </submittedName>
</protein>
<dbReference type="FunFam" id="3.60.21.10:FF:000143">
    <property type="entry name" value="Acid sphingomyelinase-like phosphodiesterase"/>
    <property type="match status" value="1"/>
</dbReference>
<evidence type="ECO:0000256" key="9">
    <source>
        <dbReference type="SAM" id="SignalP"/>
    </source>
</evidence>
<keyword evidence="6" id="KW-0862">Zinc</keyword>
<dbReference type="InterPro" id="IPR029052">
    <property type="entry name" value="Metallo-depent_PP-like"/>
</dbReference>
<accession>A0A9L0IJY8</accession>
<dbReference type="CDD" id="cd00842">
    <property type="entry name" value="MPP_ASMase"/>
    <property type="match status" value="1"/>
</dbReference>
<keyword evidence="7" id="KW-1015">Disulfide bond</keyword>
<comment type="cofactor">
    <cofactor evidence="1">
        <name>Zn(2+)</name>
        <dbReference type="ChEBI" id="CHEBI:29105"/>
    </cofactor>
</comment>
<dbReference type="GO" id="GO:0005615">
    <property type="term" value="C:extracellular space"/>
    <property type="evidence" value="ECO:0007669"/>
    <property type="project" value="InterPro"/>
</dbReference>
<gene>
    <name evidence="11" type="primary">SMPDL3B</name>
</gene>
<evidence type="ECO:0000256" key="6">
    <source>
        <dbReference type="ARBA" id="ARBA00022833"/>
    </source>
</evidence>
<name>A0A9L0IJY8_EQUAS</name>
<dbReference type="Proteomes" id="UP000694387">
    <property type="component" value="Chromosome 5"/>
</dbReference>
<reference evidence="11 12" key="1">
    <citation type="journal article" date="2020" name="Nat. Commun.">
        <title>Donkey genomes provide new insights into domestication and selection for coat color.</title>
        <authorList>
            <person name="Wang"/>
            <person name="C."/>
            <person name="Li"/>
            <person name="H."/>
            <person name="Guo"/>
            <person name="Y."/>
            <person name="Huang"/>
            <person name="J."/>
            <person name="Sun"/>
            <person name="Y."/>
            <person name="Min"/>
            <person name="J."/>
            <person name="Wang"/>
            <person name="J."/>
            <person name="Fang"/>
            <person name="X."/>
            <person name="Zhao"/>
            <person name="Z."/>
            <person name="Wang"/>
            <person name="S."/>
            <person name="Zhang"/>
            <person name="Y."/>
            <person name="Liu"/>
            <person name="Q."/>
            <person name="Jiang"/>
            <person name="Q."/>
            <person name="Wang"/>
            <person name="X."/>
            <person name="Guo"/>
            <person name="Y."/>
            <person name="Yang"/>
            <person name="C."/>
            <person name="Wang"/>
            <person name="Y."/>
            <person name="Tian"/>
            <person name="F."/>
            <person name="Zhuang"/>
            <person name="G."/>
            <person name="Fan"/>
            <person name="Y."/>
            <person name="Gao"/>
            <person name="Q."/>
            <person name="Li"/>
            <person name="Y."/>
            <person name="Ju"/>
            <person name="Z."/>
            <person name="Li"/>
            <person name="J."/>
            <person name="Li"/>
            <person name="R."/>
            <person name="Hou"/>
            <person name="M."/>
            <person name="Yang"/>
            <person name="G."/>
            <person name="Liu"/>
            <person name="G."/>
            <person name="Liu"/>
            <person name="W."/>
            <person name="Guo"/>
            <person name="J."/>
            <person name="Pan"/>
            <person name="S."/>
            <person name="Fan"/>
            <person name="G."/>
            <person name="Zhang"/>
            <person name="W."/>
            <person name="Zhang"/>
            <person name="R."/>
            <person name="Yu"/>
            <person name="J."/>
            <person name="Zhang"/>
            <person name="X."/>
            <person name="Yin"/>
            <person name="Q."/>
            <person name="Ji"/>
            <person name="C."/>
            <person name="Jin"/>
            <person name="Y."/>
            <person name="Yue"/>
            <person name="G."/>
            <person name="Liu"/>
            <person name="M."/>
            <person name="Xu"/>
            <person name="J."/>
            <person name="Liu"/>
            <person name="S."/>
            <person name="Jordana"/>
            <person name="J."/>
            <person name="Noce"/>
            <person name="A."/>
            <person name="Amills"/>
            <person name="M."/>
            <person name="Wu"/>
            <person name="D.D."/>
            <person name="Li"/>
            <person name="S."/>
            <person name="Zhou"/>
            <person name="X. and Zhong"/>
            <person name="J."/>
        </authorList>
    </citation>
    <scope>NUCLEOTIDE SEQUENCE [LARGE SCALE GENOMIC DNA]</scope>
</reference>
<evidence type="ECO:0000256" key="7">
    <source>
        <dbReference type="ARBA" id="ARBA00023157"/>
    </source>
</evidence>
<dbReference type="Pfam" id="PF19272">
    <property type="entry name" value="ASMase_C"/>
    <property type="match status" value="1"/>
</dbReference>
<proteinExistence type="inferred from homology"/>
<reference evidence="11" key="3">
    <citation type="submission" date="2025-09" db="UniProtKB">
        <authorList>
            <consortium name="Ensembl"/>
        </authorList>
    </citation>
    <scope>IDENTIFICATION</scope>
</reference>
<dbReference type="GeneTree" id="ENSGT00950000183182"/>
<dbReference type="Ensembl" id="ENSEAST00005055865.1">
    <property type="protein sequence ID" value="ENSEASP00005038085.1"/>
    <property type="gene ID" value="ENSEASG00005009506.2"/>
</dbReference>
<feature type="domain" description="Sphingomyelin phosphodiesterase C-terminal" evidence="10">
    <location>
        <begin position="245"/>
        <end position="382"/>
    </location>
</feature>
<evidence type="ECO:0000256" key="4">
    <source>
        <dbReference type="ARBA" id="ARBA00022729"/>
    </source>
</evidence>
<keyword evidence="5" id="KW-0378">Hydrolase</keyword>
<evidence type="ECO:0000256" key="3">
    <source>
        <dbReference type="ARBA" id="ARBA00022723"/>
    </source>
</evidence>
<evidence type="ECO:0000256" key="1">
    <source>
        <dbReference type="ARBA" id="ARBA00001947"/>
    </source>
</evidence>
<dbReference type="PIRSF" id="PIRSF036767">
    <property type="entry name" value="ASM-like_PDE"/>
    <property type="match status" value="1"/>
</dbReference>
<sequence>MRLLKLLIFLAHWGVARAGLGKFWHISDLHLDPDYKVSEDPLQVCPSAGSQPVPSAGPWGDHLCDSPWVLINSSIYAMKEIEPEPDFILWTGDDTPHVPNEKLGEAAVLEIVERLTKLIREVFPGAFYSEKLPGPSGAGRIVVLNTNLYYSNNEQTAGMADPGQQFQWLEDVLTNASRAGDMVYIIGHVPPGFFEKTRNKAWFREGFNEEYLKVVQKHHRVIAGQFFGHHHTDSFRMFYDDAGAPISVMFLTPGVTPWKTTLPGVVNGANNPGIRVFEYDQATLSLQDMVTYFVNLSQANAQGAPSWELEYRVTEAYGVPNASARSMHAALDRIANDQGALQRYYAYNSVSYDLQACGEACRTEHVCALREVAFDAYSACLRAPGAAPAPRLALLFTALLGLRTLLAP</sequence>
<dbReference type="PANTHER" id="PTHR10340">
    <property type="entry name" value="SPHINGOMYELIN PHOSPHODIESTERASE"/>
    <property type="match status" value="1"/>
</dbReference>
<dbReference type="AlphaFoldDB" id="A0A9L0IJY8"/>
<dbReference type="SUPFAM" id="SSF56300">
    <property type="entry name" value="Metallo-dependent phosphatases"/>
    <property type="match status" value="1"/>
</dbReference>
<dbReference type="InterPro" id="IPR045473">
    <property type="entry name" value="ASM_C"/>
</dbReference>
<dbReference type="InterPro" id="IPR041805">
    <property type="entry name" value="ASMase/PPN1_MPP"/>
</dbReference>
<evidence type="ECO:0000313" key="11">
    <source>
        <dbReference type="Ensembl" id="ENSEASP00005038085.1"/>
    </source>
</evidence>
<evidence type="ECO:0000256" key="8">
    <source>
        <dbReference type="ARBA" id="ARBA00023180"/>
    </source>
</evidence>
<organism evidence="11 12">
    <name type="scientific">Equus asinus</name>
    <name type="common">Donkey</name>
    <name type="synonym">Equus africanus asinus</name>
    <dbReference type="NCBI Taxonomy" id="9793"/>
    <lineage>
        <taxon>Eukaryota</taxon>
        <taxon>Metazoa</taxon>
        <taxon>Chordata</taxon>
        <taxon>Craniata</taxon>
        <taxon>Vertebrata</taxon>
        <taxon>Euteleostomi</taxon>
        <taxon>Mammalia</taxon>
        <taxon>Eutheria</taxon>
        <taxon>Laurasiatheria</taxon>
        <taxon>Perissodactyla</taxon>
        <taxon>Equidae</taxon>
        <taxon>Equus</taxon>
    </lineage>
</organism>